<dbReference type="SMART" id="SM00368">
    <property type="entry name" value="LRR_RI"/>
    <property type="match status" value="8"/>
</dbReference>
<keyword evidence="11" id="KW-0804">Transcription</keyword>
<evidence type="ECO:0000256" key="16">
    <source>
        <dbReference type="SAM" id="Phobius"/>
    </source>
</evidence>
<feature type="region of interest" description="Disordered" evidence="15">
    <location>
        <begin position="1788"/>
        <end position="1822"/>
    </location>
</feature>
<feature type="compositionally biased region" description="Polar residues" evidence="15">
    <location>
        <begin position="1737"/>
        <end position="1752"/>
    </location>
</feature>
<feature type="region of interest" description="Disordered" evidence="15">
    <location>
        <begin position="1730"/>
        <end position="1775"/>
    </location>
</feature>
<feature type="compositionally biased region" description="Polar residues" evidence="15">
    <location>
        <begin position="2403"/>
        <end position="2417"/>
    </location>
</feature>
<evidence type="ECO:0000256" key="12">
    <source>
        <dbReference type="ARBA" id="ARBA00023242"/>
    </source>
</evidence>
<dbReference type="SUPFAM" id="SSF47473">
    <property type="entry name" value="EF-hand"/>
    <property type="match status" value="1"/>
</dbReference>
<feature type="region of interest" description="Disordered" evidence="15">
    <location>
        <begin position="1522"/>
        <end position="1545"/>
    </location>
</feature>
<dbReference type="CDD" id="cd00116">
    <property type="entry name" value="LRR_RI"/>
    <property type="match status" value="1"/>
</dbReference>
<feature type="compositionally biased region" description="Low complexity" evidence="15">
    <location>
        <begin position="1983"/>
        <end position="2010"/>
    </location>
</feature>
<dbReference type="CDD" id="cd00051">
    <property type="entry name" value="EFh"/>
    <property type="match status" value="1"/>
</dbReference>
<feature type="region of interest" description="Disordered" evidence="15">
    <location>
        <begin position="1975"/>
        <end position="2025"/>
    </location>
</feature>
<feature type="region of interest" description="Disordered" evidence="15">
    <location>
        <begin position="2065"/>
        <end position="2163"/>
    </location>
</feature>
<keyword evidence="19" id="KW-1185">Reference proteome</keyword>
<evidence type="ECO:0000256" key="6">
    <source>
        <dbReference type="ARBA" id="ARBA00022837"/>
    </source>
</evidence>
<keyword evidence="7 16" id="KW-1133">Transmembrane helix</keyword>
<evidence type="ECO:0000256" key="2">
    <source>
        <dbReference type="ARBA" id="ARBA00004141"/>
    </source>
</evidence>
<dbReference type="InterPro" id="IPR011992">
    <property type="entry name" value="EF-hand-dom_pair"/>
</dbReference>
<dbReference type="PROSITE" id="PS50222">
    <property type="entry name" value="EF_HAND_2"/>
    <property type="match status" value="1"/>
</dbReference>
<protein>
    <recommendedName>
        <fullName evidence="4">Mediator of RNA polymerase II transcription subunit 1</fullName>
    </recommendedName>
    <alternativeName>
        <fullName evidence="13">Mediator complex subunit 1</fullName>
    </alternativeName>
</protein>
<feature type="compositionally biased region" description="Low complexity" evidence="15">
    <location>
        <begin position="2142"/>
        <end position="2155"/>
    </location>
</feature>
<feature type="region of interest" description="Disordered" evidence="15">
    <location>
        <begin position="1594"/>
        <end position="1622"/>
    </location>
</feature>
<evidence type="ECO:0000313" key="18">
    <source>
        <dbReference type="EMBL" id="KAG9510096.1"/>
    </source>
</evidence>
<evidence type="ECO:0000256" key="11">
    <source>
        <dbReference type="ARBA" id="ARBA00023163"/>
    </source>
</evidence>
<dbReference type="SUPFAM" id="SSF48652">
    <property type="entry name" value="Tetraspanin"/>
    <property type="match status" value="1"/>
</dbReference>
<dbReference type="PROSITE" id="PS00018">
    <property type="entry name" value="EF_HAND_1"/>
    <property type="match status" value="1"/>
</dbReference>
<feature type="compositionally biased region" description="Low complexity" evidence="15">
    <location>
        <begin position="2066"/>
        <end position="2108"/>
    </location>
</feature>
<keyword evidence="6" id="KW-0106">Calcium</keyword>
<sequence>MCQQILDFIVDYFRSIMYCGSVLLTFTGLIVAWFGQMNYTLFTTLSSADDAQQSRYLTIGGLYLVILSLVGCLGTYYNQKDTIRIFATLSTINQVVAVVIIFMMHNPVDKFESALNDTMKKYDWTLRYTPTDMLNASDSKQQAALNDAKGRVKRDGNNSIEITTFKIENSTATWDSLQKNYECCGLTSSSNWEKFRPKNSNQTFPKSCCDKSYDLDGLEVCKTPFDIGCLEILKKSAFRHTGALWIMAAINFLLAVVFCSASLRSDYTGHRPFLLTMTEVIDQFSYQQLKIDTSEDAEEICSALHPDVRVLRLEGNTFGVEASERIARSLAQLSKLEEAHFKDMFTARGKDEVPYSLTHLTNGIMSSGAKLRFLDMRDNAFGPIGMSGLIKYIQSDAALDLEEIYLTNCGLGPQGSTTLSTALGRLTKLRVLECGRNRLEAEGASAVCGALSELSQLETIIMYQNGIMSHGWKEVGEAIASNKDTLKNLDFYDNCIKVDGAEALAVGLSQTTCLETLNLSDCILHGDGFVAILKALSESASLHTLKELKFEGNEIDGPEAVQLICDLFENRRNDEDFVLNLLENDFNDEELEVLRTTLGNRVLLTMDEDDDDDDGDNNFELYEGHGEEYADESNCLEDSDQIETPPPSTENLKQFAELCTKFVNLTTTNQMSAAKSCLHQLCDLSRPDRIFIEAQILCTELGLMKHEITRKRKPVSEASLKFLAQSDNRSLIDPGYCRVLHAMLSECGDPKLRSLSVDHQLHEITMASGKVRTDSKKRAVRSTSNVFAMFTQNQIAEFKEAFSFIDSDKDGIINKNDLSVTWDALGRLVKDDDLKQMLSEAPGPINFTMFLSIFGDRIAGTDDESVIKNALRTFEEHKDSGKIPEEKLRKCLMTWGQKLTDDEIDTAFAEAPIDRQGNIDIEGLVRLITGRSQDENDVGRRTTDPADGPIDETTAYDKGQRVSDQTMVERLSSITLRVPGLKFIAEKSAATTMGGCSCFISSDMFYVEVLLDSSRQHVLDVKVSHQCDPVHCPVMTQVLKNNDLEMFVRHLDGLSSIYHFMSDSRQKSKAYQALNALETDLSRLANFQSSINDCYNLLHKSPVGVLEPRKGGLPVRLVYFLSPYDLIDTSKKGLINLTTNNIIDKNLGLSVSVGIESSSVHKLQTTTLISIRETQEGRSLPSFAPHTSQNSTSLPACFVLKLSQPMPLSLDLAKKIEQVSSTQDFLRGLTRRKGLLVNLIAAQQLRQSQQKQHEQSLPPYQDTSVPEEFPDYREAVFSAKLIDHNHYYHILGQRAETMEGAMVTKIPFTHPTAIPSILMSLRQQALFNFVLGSCIRGYKAVDYDASVCIGGVASCHTTSQHENQSSQAPDDKIFDVIPICLTTLCVSFQHPSEQCLAALEIDLKDINEVKCQIHALDKRIVCSDEYASKTMQKCWSIPVAMRAILKKSQERAQKLMEETNKKREKEMEALLLSSTQQDFRPGYSTSCDPILNQPLLNAYLDNSNDPHGHNFAASNSILDGNMSSAASDGTREGASSIPNSKSDPYNFSAQHQNENLNNQAQYLQRFVVQPNVRAEPQKPMLNSNGLRVDGSLLNKQNTITSPSKINKADARRRSQTSNSKQSNTMLMSMLSDIPSANSQPVLSRPNGTQNLGNQMIMSQNQPVPQYPIINNTSKVQTIAGEKQKRARKRKAGTDCVTGEVIPGAAPRSPKSKKLNDDVDAINSNSFLQKSGLPNIILPNNRSEYDNTQNSGITYLGAKSSAPGTQPGSSTTVSTSQGLVLSSYEFEPTVSAPAKKERKRRRADSSDGVRVSQQQQPAVSSLLQQSRIDAIGDIVSSSKGLSTDSSNFVSTAPPNVTITTTSTVGGINVVRPVTINMKVSATGQGQSAVTTNPNVSKVQASLKKSGPVSSTGGAATKVSLIRPNAPDQRNNSLIKKQQISLVANAQPAQAGQPSQNAKSRKGSIGAVLERLVGAVNQSPTNGDSQQASSESLSSDAQAKSDASQAGASSSKLPKYSRSTSSDSFALKQGSSGLKLTLTKTTKSSVPEALKTASPAKSIPNYTIPRLSKTQQQAAASQSTTTSSNDTPSASSTVSFNETPSSSTPITSTTVAGFSSTIVTPSSTSGPSAGTQAQTKRIPQMNFRSSAPPRSSVTSSTHPANRIPGTLGAVNRPVITPAARYPGFVVSTSNQFFMPVSQSIEASHVPQAIGPPLTDTHMNLMANNKPRPLVQSSFPARQSSEPTVQLATIPSQSIFPRVAPAPSLVNQDQASFYMPIQSSLQISSVSDVQPVSISTSTPIIASTPASPPAQTSVASYSATIPTTLTKTISEPVSSAAHMSGVSSSSDTDKLPTSTPSSPADCNQVPEVLPPPTLIPIESLDDEPRPKGSVASSDHPDDASDRLSIVDTNESLIESLSQAGTPKAPPSVNAELGASSPMCATKSQESGNKIETPANAIDSGPQEEASYASAPETSAANEVEKQTDSPKDNSTSTSQMTTGHLRGISAYNADSESTSSSVEGTPSNKSPSQEREGDDQNRAPIPASESS</sequence>
<dbReference type="InterPro" id="IPR018247">
    <property type="entry name" value="EF_Hand_1_Ca_BS"/>
</dbReference>
<dbReference type="SMART" id="SM00054">
    <property type="entry name" value="EFh"/>
    <property type="match status" value="2"/>
</dbReference>
<dbReference type="SUPFAM" id="SSF52047">
    <property type="entry name" value="RNI-like"/>
    <property type="match status" value="1"/>
</dbReference>
<dbReference type="Pfam" id="PF00335">
    <property type="entry name" value="Tetraspanin"/>
    <property type="match status" value="1"/>
</dbReference>
<dbReference type="InterPro" id="IPR051999">
    <property type="entry name" value="Mediator_complex_subunit_1"/>
</dbReference>
<feature type="transmembrane region" description="Helical" evidence="16">
    <location>
        <begin position="83"/>
        <end position="103"/>
    </location>
</feature>
<evidence type="ECO:0000256" key="14">
    <source>
        <dbReference type="SAM" id="Coils"/>
    </source>
</evidence>
<comment type="similarity">
    <text evidence="3">Belongs to the Mediator complex subunit 1 family.</text>
</comment>
<feature type="region of interest" description="Disordered" evidence="15">
    <location>
        <begin position="1678"/>
        <end position="1715"/>
    </location>
</feature>
<dbReference type="Pfam" id="PF10744">
    <property type="entry name" value="Med1"/>
    <property type="match status" value="1"/>
</dbReference>
<dbReference type="InterPro" id="IPR008952">
    <property type="entry name" value="Tetraspanin_EC2_sf"/>
</dbReference>
<feature type="compositionally biased region" description="Basic and acidic residues" evidence="15">
    <location>
        <begin position="2475"/>
        <end position="2484"/>
    </location>
</feature>
<gene>
    <name evidence="18" type="primary">med1</name>
    <name evidence="18" type="ORF">GZH46_01368</name>
</gene>
<dbReference type="InterPro" id="IPR002048">
    <property type="entry name" value="EF_hand_dom"/>
</dbReference>
<feature type="transmembrane region" description="Helical" evidence="16">
    <location>
        <begin position="15"/>
        <end position="35"/>
    </location>
</feature>
<feature type="compositionally biased region" description="Basic and acidic residues" evidence="15">
    <location>
        <begin position="2525"/>
        <end position="2534"/>
    </location>
</feature>
<feature type="region of interest" description="Disordered" evidence="15">
    <location>
        <begin position="2329"/>
        <end position="2544"/>
    </location>
</feature>
<organism evidence="18 19">
    <name type="scientific">Fragariocoptes setiger</name>
    <dbReference type="NCBI Taxonomy" id="1670756"/>
    <lineage>
        <taxon>Eukaryota</taxon>
        <taxon>Metazoa</taxon>
        <taxon>Ecdysozoa</taxon>
        <taxon>Arthropoda</taxon>
        <taxon>Chelicerata</taxon>
        <taxon>Arachnida</taxon>
        <taxon>Acari</taxon>
        <taxon>Acariformes</taxon>
        <taxon>Trombidiformes</taxon>
        <taxon>Prostigmata</taxon>
        <taxon>Eupodina</taxon>
        <taxon>Eriophyoidea</taxon>
        <taxon>Phytoptidae</taxon>
        <taxon>Fragariocoptes</taxon>
    </lineage>
</organism>
<comment type="subcellular location">
    <subcellularLocation>
        <location evidence="2">Membrane</location>
        <topology evidence="2">Multi-pass membrane protein</topology>
    </subcellularLocation>
    <subcellularLocation>
        <location evidence="1">Nucleus</location>
    </subcellularLocation>
</comment>
<feature type="compositionally biased region" description="Polar residues" evidence="15">
    <location>
        <begin position="1594"/>
        <end position="1604"/>
    </location>
</feature>
<feature type="coiled-coil region" evidence="14">
    <location>
        <begin position="1442"/>
        <end position="1469"/>
    </location>
</feature>
<dbReference type="PANTHER" id="PTHR12881:SF10">
    <property type="entry name" value="MEDIATOR OF RNA POLYMERASE II TRANSCRIPTION SUBUNIT 1"/>
    <property type="match status" value="1"/>
</dbReference>
<dbReference type="InterPro" id="IPR018499">
    <property type="entry name" value="Tetraspanin/Peripherin"/>
</dbReference>
<dbReference type="Proteomes" id="UP000825002">
    <property type="component" value="Unassembled WGS sequence"/>
</dbReference>
<feature type="compositionally biased region" description="Low complexity" evidence="15">
    <location>
        <begin position="2330"/>
        <end position="2343"/>
    </location>
</feature>
<evidence type="ECO:0000256" key="10">
    <source>
        <dbReference type="ARBA" id="ARBA00023159"/>
    </source>
</evidence>
<accession>A0ABQ7S9N9</accession>
<evidence type="ECO:0000256" key="13">
    <source>
        <dbReference type="ARBA" id="ARBA00031254"/>
    </source>
</evidence>
<feature type="compositionally biased region" description="Polar residues" evidence="15">
    <location>
        <begin position="1810"/>
        <end position="1822"/>
    </location>
</feature>
<feature type="compositionally biased region" description="Polar residues" evidence="15">
    <location>
        <begin position="1761"/>
        <end position="1775"/>
    </location>
</feature>
<evidence type="ECO:0000256" key="3">
    <source>
        <dbReference type="ARBA" id="ARBA00006210"/>
    </source>
</evidence>
<feature type="compositionally biased region" description="Low complexity" evidence="15">
    <location>
        <begin position="2118"/>
        <end position="2129"/>
    </location>
</feature>
<dbReference type="InterPro" id="IPR019680">
    <property type="entry name" value="Mediator_Med1"/>
</dbReference>
<dbReference type="Gene3D" id="3.80.10.10">
    <property type="entry name" value="Ribonuclease Inhibitor"/>
    <property type="match status" value="1"/>
</dbReference>
<keyword evidence="14" id="KW-0175">Coiled coil</keyword>
<evidence type="ECO:0000313" key="19">
    <source>
        <dbReference type="Proteomes" id="UP000825002"/>
    </source>
</evidence>
<feature type="compositionally biased region" description="Polar residues" evidence="15">
    <location>
        <begin position="2485"/>
        <end position="2495"/>
    </location>
</feature>
<evidence type="ECO:0000259" key="17">
    <source>
        <dbReference type="PROSITE" id="PS50222"/>
    </source>
</evidence>
<reference evidence="18 19" key="1">
    <citation type="submission" date="2020-10" db="EMBL/GenBank/DDBJ databases">
        <authorList>
            <person name="Klimov P.B."/>
            <person name="Dyachkov S.M."/>
            <person name="Chetverikov P.E."/>
        </authorList>
    </citation>
    <scope>NUCLEOTIDE SEQUENCE [LARGE SCALE GENOMIC DNA]</scope>
    <source>
        <strain evidence="18">BMOC 18-1129-001#AD2665</strain>
        <tissue evidence="18">Entire mites</tissue>
    </source>
</reference>
<dbReference type="Gene3D" id="1.10.1450.10">
    <property type="entry name" value="Tetraspanin"/>
    <property type="match status" value="1"/>
</dbReference>
<feature type="transmembrane region" description="Helical" evidence="16">
    <location>
        <begin position="56"/>
        <end position="77"/>
    </location>
</feature>
<feature type="domain" description="EF-hand" evidence="17">
    <location>
        <begin position="793"/>
        <end position="828"/>
    </location>
</feature>
<comment type="caution">
    <text evidence="18">The sequence shown here is derived from an EMBL/GenBank/DDBJ whole genome shotgun (WGS) entry which is preliminary data.</text>
</comment>
<evidence type="ECO:0000256" key="9">
    <source>
        <dbReference type="ARBA" id="ARBA00023136"/>
    </source>
</evidence>
<keyword evidence="5 16" id="KW-0812">Transmembrane</keyword>
<evidence type="ECO:0000256" key="7">
    <source>
        <dbReference type="ARBA" id="ARBA00022989"/>
    </source>
</evidence>
<proteinExistence type="inferred from homology"/>
<evidence type="ECO:0000256" key="8">
    <source>
        <dbReference type="ARBA" id="ARBA00023015"/>
    </source>
</evidence>
<keyword evidence="10" id="KW-0010">Activator</keyword>
<feature type="compositionally biased region" description="Polar residues" evidence="15">
    <location>
        <begin position="2348"/>
        <end position="2358"/>
    </location>
</feature>
<dbReference type="InterPro" id="IPR032675">
    <property type="entry name" value="LRR_dom_sf"/>
</dbReference>
<dbReference type="PANTHER" id="PTHR12881">
    <property type="entry name" value="MEDIATOR OF RNA POLYMERASE II TRANSCRIPTION SUBUNIT 1"/>
    <property type="match status" value="1"/>
</dbReference>
<evidence type="ECO:0000256" key="1">
    <source>
        <dbReference type="ARBA" id="ARBA00004123"/>
    </source>
</evidence>
<feature type="compositionally biased region" description="Polar residues" evidence="15">
    <location>
        <begin position="1536"/>
        <end position="1545"/>
    </location>
</feature>
<feature type="region of interest" description="Disordered" evidence="15">
    <location>
        <begin position="1902"/>
        <end position="1929"/>
    </location>
</feature>
<feature type="compositionally biased region" description="Polar residues" evidence="15">
    <location>
        <begin position="2505"/>
        <end position="2524"/>
    </location>
</feature>
<keyword evidence="12" id="KW-0539">Nucleus</keyword>
<dbReference type="Gene3D" id="1.10.238.10">
    <property type="entry name" value="EF-hand"/>
    <property type="match status" value="2"/>
</dbReference>
<keyword evidence="9 16" id="KW-0472">Membrane</keyword>
<dbReference type="Pfam" id="PF13833">
    <property type="entry name" value="EF-hand_8"/>
    <property type="match status" value="1"/>
</dbReference>
<name>A0ABQ7S9N9_9ACAR</name>
<evidence type="ECO:0000256" key="4">
    <source>
        <dbReference type="ARBA" id="ARBA00020612"/>
    </source>
</evidence>
<evidence type="ECO:0000256" key="15">
    <source>
        <dbReference type="SAM" id="MobiDB-lite"/>
    </source>
</evidence>
<keyword evidence="8" id="KW-0805">Transcription regulation</keyword>
<evidence type="ECO:0000256" key="5">
    <source>
        <dbReference type="ARBA" id="ARBA00022692"/>
    </source>
</evidence>
<dbReference type="EMBL" id="JAIFTH010000235">
    <property type="protein sequence ID" value="KAG9510096.1"/>
    <property type="molecule type" value="Genomic_DNA"/>
</dbReference>